<evidence type="ECO:0000256" key="1">
    <source>
        <dbReference type="SAM" id="Phobius"/>
    </source>
</evidence>
<evidence type="ECO:0000313" key="2">
    <source>
        <dbReference type="EMBL" id="KDR28104.1"/>
    </source>
</evidence>
<proteinExistence type="predicted"/>
<feature type="transmembrane region" description="Helical" evidence="1">
    <location>
        <begin position="85"/>
        <end position="105"/>
    </location>
</feature>
<comment type="caution">
    <text evidence="2">The sequence shown here is derived from an EMBL/GenBank/DDBJ whole genome shotgun (WGS) entry which is preliminary data.</text>
</comment>
<accession>A0A656QGJ9</accession>
<organism evidence="2 3">
    <name type="scientific">Caballeronia zhejiangensis</name>
    <dbReference type="NCBI Taxonomy" id="871203"/>
    <lineage>
        <taxon>Bacteria</taxon>
        <taxon>Pseudomonadati</taxon>
        <taxon>Pseudomonadota</taxon>
        <taxon>Betaproteobacteria</taxon>
        <taxon>Burkholderiales</taxon>
        <taxon>Burkholderiaceae</taxon>
        <taxon>Caballeronia</taxon>
    </lineage>
</organism>
<keyword evidence="1" id="KW-0812">Transmembrane</keyword>
<dbReference type="AlphaFoldDB" id="A0A656QGJ9"/>
<reference evidence="2 3" key="1">
    <citation type="submission" date="2014-03" db="EMBL/GenBank/DDBJ databases">
        <title>Draft Genome Sequences of Four Burkholderia Strains.</title>
        <authorList>
            <person name="Liu X.Y."/>
            <person name="Li C.X."/>
            <person name="Xu J.H."/>
        </authorList>
    </citation>
    <scope>NUCLEOTIDE SEQUENCE [LARGE SCALE GENOMIC DNA]</scope>
    <source>
        <strain evidence="2 3">OP-1</strain>
    </source>
</reference>
<keyword evidence="1" id="KW-0472">Membrane</keyword>
<evidence type="ECO:0000313" key="3">
    <source>
        <dbReference type="Proteomes" id="UP000027451"/>
    </source>
</evidence>
<keyword evidence="3" id="KW-1185">Reference proteome</keyword>
<keyword evidence="1" id="KW-1133">Transmembrane helix</keyword>
<name>A0A656QGJ9_9BURK</name>
<sequence length="361" mass="39994">MDQMSEIDLRFDSARAMLDWLIQEGFLDEQAAEAAAVRFVETLETDKAPEDLLQYESVVGQIDPRFRAPFAAFAARTRKKVKRRMIGYASAFCVIFAAVGAYTLWSASTPSCAATSTKDALFRIGVQSKTDLATKRPGLSLNDDRDLTPRFSDFQEVGYDDGDRSRGCTAVIKAGEATSPIGYVIRPREKNGEFEVHTYPYEYVAARYNEAGLNKALGAPLGRDAIRAAVIAGIKGIDDRMGRRSPSYHKPVYGEDVPRTMEARVIGVLPAADCRRIDDHSYACPVLVDYKDNLLSVIGAMPYVQLKGEFVFERDRDAWKVANGFDDKFLNTLVNGRVRNTLGADAAQKMQQSMESRPSAP</sequence>
<dbReference type="EMBL" id="JFHD01000020">
    <property type="protein sequence ID" value="KDR28104.1"/>
    <property type="molecule type" value="Genomic_DNA"/>
</dbReference>
<gene>
    <name evidence="2" type="ORF">BG60_14655</name>
</gene>
<protein>
    <submittedName>
        <fullName evidence="2">Uncharacterized protein</fullName>
    </submittedName>
</protein>
<dbReference type="Proteomes" id="UP000027451">
    <property type="component" value="Unassembled WGS sequence"/>
</dbReference>